<organism evidence="1">
    <name type="scientific">Myoviridae sp. ctYGJ17</name>
    <dbReference type="NCBI Taxonomy" id="2827692"/>
    <lineage>
        <taxon>Viruses</taxon>
        <taxon>Duplodnaviria</taxon>
        <taxon>Heunggongvirae</taxon>
        <taxon>Uroviricota</taxon>
        <taxon>Caudoviricetes</taxon>
    </lineage>
</organism>
<reference evidence="1" key="1">
    <citation type="journal article" date="2021" name="Proc. Natl. Acad. Sci. U.S.A.">
        <title>A Catalog of Tens of Thousands of Viruses from Human Metagenomes Reveals Hidden Associations with Chronic Diseases.</title>
        <authorList>
            <person name="Tisza M.J."/>
            <person name="Buck C.B."/>
        </authorList>
    </citation>
    <scope>NUCLEOTIDE SEQUENCE</scope>
    <source>
        <strain evidence="1">CtYGJ17</strain>
    </source>
</reference>
<proteinExistence type="predicted"/>
<protein>
    <submittedName>
        <fullName evidence="1">Uncharacterized protein</fullName>
    </submittedName>
</protein>
<accession>A0A8S5THT2</accession>
<name>A0A8S5THT2_9CAUD</name>
<evidence type="ECO:0000313" key="1">
    <source>
        <dbReference type="EMBL" id="DAF62884.1"/>
    </source>
</evidence>
<sequence>MKVRYTRFEVVFRETTLVFTDRDPKFRSRLDVYNYVCAERLGKKYGKFIRINESTVCY</sequence>
<dbReference type="EMBL" id="BK032829">
    <property type="protein sequence ID" value="DAF62884.1"/>
    <property type="molecule type" value="Genomic_DNA"/>
</dbReference>